<organism evidence="1 2">
    <name type="scientific">Photobacterium rosenbergii</name>
    <dbReference type="NCBI Taxonomy" id="294936"/>
    <lineage>
        <taxon>Bacteria</taxon>
        <taxon>Pseudomonadati</taxon>
        <taxon>Pseudomonadota</taxon>
        <taxon>Gammaproteobacteria</taxon>
        <taxon>Vibrionales</taxon>
        <taxon>Vibrionaceae</taxon>
        <taxon>Photobacterium</taxon>
    </lineage>
</organism>
<reference evidence="1 2" key="1">
    <citation type="submission" date="2023-10" db="EMBL/GenBank/DDBJ databases">
        <title>Marine bacteria isolated from horseshoe crab.</title>
        <authorList>
            <person name="Cheng T.H."/>
        </authorList>
    </citation>
    <scope>NUCLEOTIDE SEQUENCE [LARGE SCALE GENOMIC DNA]</scope>
    <source>
        <strain evidence="1 2">HSC6</strain>
    </source>
</reference>
<dbReference type="EMBL" id="JAWJZI010000002">
    <property type="protein sequence ID" value="MDV5168577.1"/>
    <property type="molecule type" value="Genomic_DNA"/>
</dbReference>
<gene>
    <name evidence="1" type="ORF">R2X38_06145</name>
</gene>
<accession>A0ABU3ZEP4</accession>
<name>A0ABU3ZEP4_9GAMM</name>
<dbReference type="Proteomes" id="UP001186452">
    <property type="component" value="Unassembled WGS sequence"/>
</dbReference>
<evidence type="ECO:0000313" key="1">
    <source>
        <dbReference type="EMBL" id="MDV5168577.1"/>
    </source>
</evidence>
<evidence type="ECO:0008006" key="3">
    <source>
        <dbReference type="Google" id="ProtNLM"/>
    </source>
</evidence>
<protein>
    <recommendedName>
        <fullName evidence="3">Transcriptional regulator</fullName>
    </recommendedName>
</protein>
<dbReference type="RefSeq" id="WP_317521704.1">
    <property type="nucleotide sequence ID" value="NZ_JAWJZI010000002.1"/>
</dbReference>
<proteinExistence type="predicted"/>
<comment type="caution">
    <text evidence="1">The sequence shown here is derived from an EMBL/GenBank/DDBJ whole genome shotgun (WGS) entry which is preliminary data.</text>
</comment>
<keyword evidence="2" id="KW-1185">Reference proteome</keyword>
<evidence type="ECO:0000313" key="2">
    <source>
        <dbReference type="Proteomes" id="UP001186452"/>
    </source>
</evidence>
<sequence length="74" mass="8365">MTEKQISLMFDKLWKVGTKAKFEAIRDVLLHGVRPSVAEREYGLPINTVARDSKRVKDGIEFCRKITEAGNGKS</sequence>